<accession>A0A2V4BQG9</accession>
<name>A0A2V4BQG9_9FLAO</name>
<feature type="region of interest" description="Disordered" evidence="1">
    <location>
        <begin position="1"/>
        <end position="29"/>
    </location>
</feature>
<protein>
    <submittedName>
        <fullName evidence="2">Uncharacterized protein</fullName>
    </submittedName>
</protein>
<feature type="compositionally biased region" description="Basic and acidic residues" evidence="1">
    <location>
        <begin position="59"/>
        <end position="68"/>
    </location>
</feature>
<evidence type="ECO:0000313" key="3">
    <source>
        <dbReference type="Proteomes" id="UP000247903"/>
    </source>
</evidence>
<gene>
    <name evidence="2" type="ORF">DMB65_11220</name>
</gene>
<sequence length="173" mass="20509">MDTTDQKNKVFQGNRKSENQKNSDKNEFMNEKLYDIDEFKETYNQSNREIAEQGFAVRNGHDPNKPNPDEDQITNDEDDLDDLDDDFHTDKDLEGDDNLDDLDQEIDLEGDEKIVNDEFDNPSDDFNETEEDLEDIDQDDDKIQEEENYKYIEDDIPEEDTKENYPAYDPRKF</sequence>
<feature type="region of interest" description="Disordered" evidence="1">
    <location>
        <begin position="44"/>
        <end position="143"/>
    </location>
</feature>
<feature type="compositionally biased region" description="Acidic residues" evidence="1">
    <location>
        <begin position="117"/>
        <end position="143"/>
    </location>
</feature>
<proteinExistence type="predicted"/>
<comment type="caution">
    <text evidence="2">The sequence shown here is derived from an EMBL/GenBank/DDBJ whole genome shotgun (WGS) entry which is preliminary data.</text>
</comment>
<organism evidence="2 3">
    <name type="scientific">Flavobacterium cheongpyeongense</name>
    <dbReference type="NCBI Taxonomy" id="2212651"/>
    <lineage>
        <taxon>Bacteria</taxon>
        <taxon>Pseudomonadati</taxon>
        <taxon>Bacteroidota</taxon>
        <taxon>Flavobacteriia</taxon>
        <taxon>Flavobacteriales</taxon>
        <taxon>Flavobacteriaceae</taxon>
        <taxon>Flavobacterium</taxon>
    </lineage>
</organism>
<dbReference type="EMBL" id="QJHK01000008">
    <property type="protein sequence ID" value="PXY40792.1"/>
    <property type="molecule type" value="Genomic_DNA"/>
</dbReference>
<dbReference type="Proteomes" id="UP000247903">
    <property type="component" value="Unassembled WGS sequence"/>
</dbReference>
<dbReference type="AlphaFoldDB" id="A0A2V4BQG9"/>
<keyword evidence="3" id="KW-1185">Reference proteome</keyword>
<dbReference type="OrthoDB" id="1365533at2"/>
<dbReference type="RefSeq" id="WP_110306740.1">
    <property type="nucleotide sequence ID" value="NZ_QJHK01000008.1"/>
</dbReference>
<evidence type="ECO:0000256" key="1">
    <source>
        <dbReference type="SAM" id="MobiDB-lite"/>
    </source>
</evidence>
<feature type="compositionally biased region" description="Acidic residues" evidence="1">
    <location>
        <begin position="93"/>
        <end position="110"/>
    </location>
</feature>
<feature type="region of interest" description="Disordered" evidence="1">
    <location>
        <begin position="154"/>
        <end position="173"/>
    </location>
</feature>
<feature type="compositionally biased region" description="Basic and acidic residues" evidence="1">
    <location>
        <begin position="15"/>
        <end position="29"/>
    </location>
</feature>
<feature type="compositionally biased region" description="Acidic residues" evidence="1">
    <location>
        <begin position="69"/>
        <end position="85"/>
    </location>
</feature>
<evidence type="ECO:0000313" key="2">
    <source>
        <dbReference type="EMBL" id="PXY40792.1"/>
    </source>
</evidence>
<reference evidence="2 3" key="1">
    <citation type="submission" date="2018-05" db="EMBL/GenBank/DDBJ databases">
        <title>Flavobacterium sp. strain IMCC34759, incomplete genome.</title>
        <authorList>
            <person name="Joung Y."/>
            <person name="Cho J."/>
        </authorList>
    </citation>
    <scope>NUCLEOTIDE SEQUENCE [LARGE SCALE GENOMIC DNA]</scope>
    <source>
        <strain evidence="2 3">IMCC34759</strain>
    </source>
</reference>